<comment type="subcellular location">
    <subcellularLocation>
        <location evidence="5">Cytoplasm</location>
    </subcellularLocation>
</comment>
<dbReference type="Gene3D" id="3.30.160.20">
    <property type="match status" value="1"/>
</dbReference>
<dbReference type="GO" id="GO:0005737">
    <property type="term" value="C:cytoplasm"/>
    <property type="evidence" value="ECO:0007669"/>
    <property type="project" value="UniProtKB-SubCell"/>
</dbReference>
<dbReference type="Gene3D" id="6.10.140.1950">
    <property type="match status" value="1"/>
</dbReference>
<evidence type="ECO:0000313" key="10">
    <source>
        <dbReference type="EMBL" id="SHF69405.1"/>
    </source>
</evidence>
<proteinExistence type="inferred from homology"/>
<dbReference type="Pfam" id="PF03462">
    <property type="entry name" value="PCRF"/>
    <property type="match status" value="1"/>
</dbReference>
<dbReference type="Gene3D" id="3.30.70.1660">
    <property type="match status" value="2"/>
</dbReference>
<evidence type="ECO:0000256" key="6">
    <source>
        <dbReference type="NCBIfam" id="TIGR00019"/>
    </source>
</evidence>
<dbReference type="InterPro" id="IPR045853">
    <property type="entry name" value="Pep_chain_release_fac_I_sf"/>
</dbReference>
<dbReference type="NCBIfam" id="NF001859">
    <property type="entry name" value="PRK00591.1"/>
    <property type="match status" value="1"/>
</dbReference>
<dbReference type="InterPro" id="IPR004373">
    <property type="entry name" value="RF-1"/>
</dbReference>
<comment type="function">
    <text evidence="1 5">Peptide chain release factor 1 directs the termination of translation in response to the peptide chain termination codons UAG and UAA.</text>
</comment>
<dbReference type="NCBIfam" id="TIGR00019">
    <property type="entry name" value="prfA"/>
    <property type="match status" value="1"/>
</dbReference>
<evidence type="ECO:0000256" key="8">
    <source>
        <dbReference type="SAM" id="MobiDB-lite"/>
    </source>
</evidence>
<sequence>MIHRVKSNAPHEIIAIPFANYCIFAVQKKEYYIMLERLQYVKQRFDEVSDLIIQPDVIADQKRYVQLNQEYKNLKALVEKRDEYVRLTDNIAEANEILADGSDAEMVEMAKMQLDEAKERLPQLEEEIKFMLIPKDPEDAKNVMVEIRAGTGGDEASLFAGDLYRMYTKFCENKGWRTSVVDFNEGTSGGFKEVIFEVSGEDVYGTLKFEAGVHRVQRVPKTETQGRVHTSAATVMVLPEAEEFDVHIDMNDVRIDLFCSSGPGGQSVNTTKSAVRMTHIPTGLVAQCQDEKSQHKNKDKALSVLRSRLYEMELAKKQEEDAKKRNSQVSSGDRSAKIRTYNFPQGRVTDHRIGMDVFDMDGVLNGNIQKFIDELQLVANTEKLKESEVF</sequence>
<dbReference type="Proteomes" id="UP000184147">
    <property type="component" value="Unassembled WGS sequence"/>
</dbReference>
<dbReference type="GO" id="GO:0016149">
    <property type="term" value="F:translation release factor activity, codon specific"/>
    <property type="evidence" value="ECO:0007669"/>
    <property type="project" value="UniProtKB-UniRule"/>
</dbReference>
<keyword evidence="3 5" id="KW-0488">Methylation</keyword>
<dbReference type="PANTHER" id="PTHR43804:SF7">
    <property type="entry name" value="LD18447P"/>
    <property type="match status" value="1"/>
</dbReference>
<dbReference type="Pfam" id="PF00472">
    <property type="entry name" value="RF-1"/>
    <property type="match status" value="1"/>
</dbReference>
<evidence type="ECO:0000256" key="7">
    <source>
        <dbReference type="SAM" id="Coils"/>
    </source>
</evidence>
<protein>
    <recommendedName>
        <fullName evidence="5 6">Peptide chain release factor 1</fullName>
        <shortName evidence="5">RF-1</shortName>
    </recommendedName>
</protein>
<feature type="modified residue" description="N5-methylglutamine" evidence="5">
    <location>
        <position position="266"/>
    </location>
</feature>
<dbReference type="HAMAP" id="MF_00093">
    <property type="entry name" value="Rel_fac_1"/>
    <property type="match status" value="1"/>
</dbReference>
<dbReference type="AlphaFoldDB" id="A0A1M5DR57"/>
<evidence type="ECO:0000256" key="3">
    <source>
        <dbReference type="ARBA" id="ARBA00022481"/>
    </source>
</evidence>
<dbReference type="EMBL" id="FQVQ01000016">
    <property type="protein sequence ID" value="SHF69405.1"/>
    <property type="molecule type" value="Genomic_DNA"/>
</dbReference>
<evidence type="ECO:0000256" key="2">
    <source>
        <dbReference type="ARBA" id="ARBA00010835"/>
    </source>
</evidence>
<feature type="region of interest" description="Disordered" evidence="8">
    <location>
        <begin position="317"/>
        <end position="340"/>
    </location>
</feature>
<feature type="coiled-coil region" evidence="7">
    <location>
        <begin position="77"/>
        <end position="127"/>
    </location>
</feature>
<evidence type="ECO:0000256" key="5">
    <source>
        <dbReference type="HAMAP-Rule" id="MF_00093"/>
    </source>
</evidence>
<evidence type="ECO:0000313" key="11">
    <source>
        <dbReference type="Proteomes" id="UP000184147"/>
    </source>
</evidence>
<accession>A0A1M5DR57</accession>
<dbReference type="STRING" id="1124188.SAMN05444377_11612"/>
<dbReference type="PANTHER" id="PTHR43804">
    <property type="entry name" value="LD18447P"/>
    <property type="match status" value="1"/>
</dbReference>
<dbReference type="InterPro" id="IPR005139">
    <property type="entry name" value="PCRF"/>
</dbReference>
<dbReference type="FunFam" id="3.30.160.20:FF:000004">
    <property type="entry name" value="Peptide chain release factor 1"/>
    <property type="match status" value="1"/>
</dbReference>
<gene>
    <name evidence="5" type="primary">prfA</name>
    <name evidence="10" type="ORF">SAMN05444377_11612</name>
</gene>
<keyword evidence="11" id="KW-1185">Reference proteome</keyword>
<name>A0A1M5DR57_9FLAO</name>
<evidence type="ECO:0000256" key="1">
    <source>
        <dbReference type="ARBA" id="ARBA00002986"/>
    </source>
</evidence>
<evidence type="ECO:0000259" key="9">
    <source>
        <dbReference type="SMART" id="SM00937"/>
    </source>
</evidence>
<evidence type="ECO:0000256" key="4">
    <source>
        <dbReference type="ARBA" id="ARBA00022917"/>
    </source>
</evidence>
<dbReference type="FunFam" id="3.30.70.1660:FF:000002">
    <property type="entry name" value="Peptide chain release factor 1"/>
    <property type="match status" value="1"/>
</dbReference>
<keyword evidence="5" id="KW-0963">Cytoplasm</keyword>
<keyword evidence="7" id="KW-0175">Coiled coil</keyword>
<dbReference type="InterPro" id="IPR050057">
    <property type="entry name" value="Prokaryotic/Mito_RF"/>
</dbReference>
<keyword evidence="4 5" id="KW-0648">Protein biosynthesis</keyword>
<comment type="PTM">
    <text evidence="5">Methylated by PrmC. Methylation increases the termination efficiency of RF1.</text>
</comment>
<dbReference type="SMART" id="SM00937">
    <property type="entry name" value="PCRF"/>
    <property type="match status" value="1"/>
</dbReference>
<organism evidence="10 11">
    <name type="scientific">Flavobacterium fontis</name>
    <dbReference type="NCBI Taxonomy" id="1124188"/>
    <lineage>
        <taxon>Bacteria</taxon>
        <taxon>Pseudomonadati</taxon>
        <taxon>Bacteroidota</taxon>
        <taxon>Flavobacteriia</taxon>
        <taxon>Flavobacteriales</taxon>
        <taxon>Flavobacteriaceae</taxon>
        <taxon>Flavobacterium</taxon>
    </lineage>
</organism>
<dbReference type="SUPFAM" id="SSF75620">
    <property type="entry name" value="Release factor"/>
    <property type="match status" value="1"/>
</dbReference>
<feature type="domain" description="Peptide chain release factor" evidence="9">
    <location>
        <begin position="96"/>
        <end position="210"/>
    </location>
</feature>
<comment type="similarity">
    <text evidence="2 5">Belongs to the prokaryotic/mitochondrial release factor family.</text>
</comment>
<dbReference type="InterPro" id="IPR000352">
    <property type="entry name" value="Pep_chain_release_fac_I"/>
</dbReference>
<reference evidence="10 11" key="1">
    <citation type="submission" date="2016-11" db="EMBL/GenBank/DDBJ databases">
        <authorList>
            <person name="Jaros S."/>
            <person name="Januszkiewicz K."/>
            <person name="Wedrychowicz H."/>
        </authorList>
    </citation>
    <scope>NUCLEOTIDE SEQUENCE [LARGE SCALE GENOMIC DNA]</scope>
    <source>
        <strain evidence="10 11">DSM 25660</strain>
    </source>
</reference>